<protein>
    <submittedName>
        <fullName evidence="1">Uncharacterized protein</fullName>
    </submittedName>
</protein>
<sequence length="40" mass="5125">MLFATFFLVYSFLSIYEKIDYYGTYNVFYIIYRLYRDRQK</sequence>
<reference evidence="2" key="1">
    <citation type="submission" date="2016-01" db="EMBL/GenBank/DDBJ databases">
        <authorList>
            <person name="Mitreva M."/>
            <person name="Pepin K.H."/>
            <person name="Mihindukulasuriya K.A."/>
            <person name="Fulton R."/>
            <person name="Fronick C."/>
            <person name="O'Laughlin M."/>
            <person name="Miner T."/>
            <person name="Herter B."/>
            <person name="Rosa B.A."/>
            <person name="Cordes M."/>
            <person name="Tomlinson C."/>
            <person name="Wollam A."/>
            <person name="Palsikar V.B."/>
            <person name="Mardis E.R."/>
            <person name="Wilson R.K."/>
        </authorList>
    </citation>
    <scope>NUCLEOTIDE SEQUENCE [LARGE SCALE GENOMIC DNA]</scope>
    <source>
        <strain evidence="2">KA00182</strain>
    </source>
</reference>
<dbReference type="Proteomes" id="UP000070160">
    <property type="component" value="Unassembled WGS sequence"/>
</dbReference>
<dbReference type="AlphaFoldDB" id="A0A134CKR8"/>
<dbReference type="EMBL" id="LSDT01000005">
    <property type="protein sequence ID" value="KXB92808.1"/>
    <property type="molecule type" value="Genomic_DNA"/>
</dbReference>
<proteinExistence type="predicted"/>
<name>A0A134CKR8_9FIRM</name>
<keyword evidence="2" id="KW-1185">Reference proteome</keyword>
<organism evidence="1 2">
    <name type="scientific">Megasphaera hutchinsoni</name>
    <dbReference type="NCBI Taxonomy" id="1588748"/>
    <lineage>
        <taxon>Bacteria</taxon>
        <taxon>Bacillati</taxon>
        <taxon>Bacillota</taxon>
        <taxon>Negativicutes</taxon>
        <taxon>Veillonellales</taxon>
        <taxon>Veillonellaceae</taxon>
        <taxon>Megasphaera</taxon>
    </lineage>
</organism>
<comment type="caution">
    <text evidence="1">The sequence shown here is derived from an EMBL/GenBank/DDBJ whole genome shotgun (WGS) entry which is preliminary data.</text>
</comment>
<accession>A0A134CKR8</accession>
<evidence type="ECO:0000313" key="2">
    <source>
        <dbReference type="Proteomes" id="UP000070160"/>
    </source>
</evidence>
<gene>
    <name evidence="1" type="ORF">HMPREF3182_00278</name>
</gene>
<evidence type="ECO:0000313" key="1">
    <source>
        <dbReference type="EMBL" id="KXB92808.1"/>
    </source>
</evidence>